<dbReference type="OrthoDB" id="1447345at2"/>
<feature type="signal peptide" evidence="1">
    <location>
        <begin position="1"/>
        <end position="21"/>
    </location>
</feature>
<evidence type="ECO:0000313" key="3">
    <source>
        <dbReference type="Proteomes" id="UP000198517"/>
    </source>
</evidence>
<protein>
    <submittedName>
        <fullName evidence="2">Uncharacterized protein</fullName>
    </submittedName>
</protein>
<sequence length="127" mass="14615">MRKKIVITSFFFFMTALFLSAQQNKQFVKSYTKALSKIYDDESSEWDVIQRSDLKNTFVFNYNKGNDIKVYFSNGEEEILTTVSKVERCDDSQCIGILSEKGDEGVLCLINGDVLLIYGKLAILYYN</sequence>
<name>A0A1G6YHD5_9FLAO</name>
<dbReference type="AlphaFoldDB" id="A0A1G6YHD5"/>
<dbReference type="EMBL" id="FNAS01000001">
    <property type="protein sequence ID" value="SDD89770.1"/>
    <property type="molecule type" value="Genomic_DNA"/>
</dbReference>
<evidence type="ECO:0000313" key="2">
    <source>
        <dbReference type="EMBL" id="SDD89770.1"/>
    </source>
</evidence>
<keyword evidence="1" id="KW-0732">Signal</keyword>
<reference evidence="2 3" key="1">
    <citation type="submission" date="2016-10" db="EMBL/GenBank/DDBJ databases">
        <authorList>
            <person name="de Groot N.N."/>
        </authorList>
    </citation>
    <scope>NUCLEOTIDE SEQUENCE [LARGE SCALE GENOMIC DNA]</scope>
    <source>
        <strain evidence="2 3">DSM 24015</strain>
    </source>
</reference>
<keyword evidence="3" id="KW-1185">Reference proteome</keyword>
<dbReference type="RefSeq" id="WP_092735609.1">
    <property type="nucleotide sequence ID" value="NZ_FNAS01000001.1"/>
</dbReference>
<feature type="chain" id="PRO_5011792468" evidence="1">
    <location>
        <begin position="22"/>
        <end position="127"/>
    </location>
</feature>
<gene>
    <name evidence="2" type="ORF">SAMN05421544_101165</name>
</gene>
<dbReference type="Proteomes" id="UP000198517">
    <property type="component" value="Unassembled WGS sequence"/>
</dbReference>
<accession>A0A1G6YHD5</accession>
<evidence type="ECO:0000256" key="1">
    <source>
        <dbReference type="SAM" id="SignalP"/>
    </source>
</evidence>
<organism evidence="2 3">
    <name type="scientific">Riemerella columbipharyngis</name>
    <dbReference type="NCBI Taxonomy" id="1071918"/>
    <lineage>
        <taxon>Bacteria</taxon>
        <taxon>Pseudomonadati</taxon>
        <taxon>Bacteroidota</taxon>
        <taxon>Flavobacteriia</taxon>
        <taxon>Flavobacteriales</taxon>
        <taxon>Weeksellaceae</taxon>
        <taxon>Riemerella</taxon>
    </lineage>
</organism>
<proteinExistence type="predicted"/>